<keyword evidence="3" id="KW-1185">Reference proteome</keyword>
<sequence>MLSPSLVSSISFAHQWCFHFCAVGDADQRLRLLQTRFLAVRVFSGLSCSDQTEQLVATAEDRQGRQGGGIALYVNDQLECMELHLGMDEELTESLWVRIKGRAGAGHIIVGVCYRPPDQGDRADEALYRQMEAASHSQALVLMGDFNHPDICWRDNAAERKQSRKFLECVHDNFLLQVIEEPTRRGAMLDLILTNKEGLVGDVKLKGSLGCSDHEMVEFRILRAARRAHSKLTTLDFRRADFGLFRDLLGRIPWDKALEGRGAQDSWLIFKGHLLQAQE</sequence>
<proteinExistence type="predicted"/>
<gene>
    <name evidence="2" type="ORF">GRJ2_000383700</name>
</gene>
<dbReference type="EMBL" id="BAAFJT010000001">
    <property type="protein sequence ID" value="GAB0179184.1"/>
    <property type="molecule type" value="Genomic_DNA"/>
</dbReference>
<dbReference type="Pfam" id="PF14529">
    <property type="entry name" value="Exo_endo_phos_2"/>
    <property type="match status" value="1"/>
</dbReference>
<dbReference type="PANTHER" id="PTHR33395">
    <property type="entry name" value="TRANSCRIPTASE, PUTATIVE-RELATED-RELATED"/>
    <property type="match status" value="1"/>
</dbReference>
<organism evidence="2 3">
    <name type="scientific">Grus japonensis</name>
    <name type="common">Japanese crane</name>
    <name type="synonym">Red-crowned crane</name>
    <dbReference type="NCBI Taxonomy" id="30415"/>
    <lineage>
        <taxon>Eukaryota</taxon>
        <taxon>Metazoa</taxon>
        <taxon>Chordata</taxon>
        <taxon>Craniata</taxon>
        <taxon>Vertebrata</taxon>
        <taxon>Euteleostomi</taxon>
        <taxon>Archelosauria</taxon>
        <taxon>Archosauria</taxon>
        <taxon>Dinosauria</taxon>
        <taxon>Saurischia</taxon>
        <taxon>Theropoda</taxon>
        <taxon>Coelurosauria</taxon>
        <taxon>Aves</taxon>
        <taxon>Neognathae</taxon>
        <taxon>Neoaves</taxon>
        <taxon>Gruiformes</taxon>
        <taxon>Gruidae</taxon>
        <taxon>Grus</taxon>
    </lineage>
</organism>
<accession>A0ABC9W2V8</accession>
<reference evidence="2 3" key="1">
    <citation type="submission" date="2024-06" db="EMBL/GenBank/DDBJ databases">
        <title>The draft genome of Grus japonensis, version 3.</title>
        <authorList>
            <person name="Nabeshima K."/>
            <person name="Suzuki S."/>
            <person name="Onuma M."/>
        </authorList>
    </citation>
    <scope>NUCLEOTIDE SEQUENCE [LARGE SCALE GENOMIC DNA]</scope>
    <source>
        <strain evidence="2 3">451A</strain>
    </source>
</reference>
<evidence type="ECO:0000313" key="3">
    <source>
        <dbReference type="Proteomes" id="UP001623348"/>
    </source>
</evidence>
<protein>
    <recommendedName>
        <fullName evidence="1">Endonuclease/exonuclease/phosphatase domain-containing protein</fullName>
    </recommendedName>
</protein>
<feature type="domain" description="Endonuclease/exonuclease/phosphatase" evidence="1">
    <location>
        <begin position="110"/>
        <end position="217"/>
    </location>
</feature>
<comment type="caution">
    <text evidence="2">The sequence shown here is derived from an EMBL/GenBank/DDBJ whole genome shotgun (WGS) entry which is preliminary data.</text>
</comment>
<dbReference type="Gene3D" id="3.60.10.10">
    <property type="entry name" value="Endonuclease/exonuclease/phosphatase"/>
    <property type="match status" value="1"/>
</dbReference>
<evidence type="ECO:0000313" key="2">
    <source>
        <dbReference type="EMBL" id="GAB0179184.1"/>
    </source>
</evidence>
<dbReference type="InterPro" id="IPR036691">
    <property type="entry name" value="Endo/exonu/phosph_ase_sf"/>
</dbReference>
<dbReference type="Proteomes" id="UP001623348">
    <property type="component" value="Unassembled WGS sequence"/>
</dbReference>
<dbReference type="InterPro" id="IPR005135">
    <property type="entry name" value="Endo/exonuclease/phosphatase"/>
</dbReference>
<evidence type="ECO:0000259" key="1">
    <source>
        <dbReference type="Pfam" id="PF14529"/>
    </source>
</evidence>
<dbReference type="SUPFAM" id="SSF56219">
    <property type="entry name" value="DNase I-like"/>
    <property type="match status" value="1"/>
</dbReference>
<name>A0ABC9W2V8_GRUJA</name>
<dbReference type="AlphaFoldDB" id="A0ABC9W2V8"/>
<dbReference type="PANTHER" id="PTHR33395:SF22">
    <property type="entry name" value="REVERSE TRANSCRIPTASE DOMAIN-CONTAINING PROTEIN"/>
    <property type="match status" value="1"/>
</dbReference>